<reference evidence="3" key="1">
    <citation type="submission" date="2016-10" db="EMBL/GenBank/DDBJ databases">
        <authorList>
            <person name="Varghese N."/>
            <person name="Submissions S."/>
        </authorList>
    </citation>
    <scope>NUCLEOTIDE SEQUENCE [LARGE SCALE GENOMIC DNA]</scope>
    <source>
        <strain evidence="3">Gh-67</strain>
    </source>
</reference>
<feature type="signal peptide" evidence="1">
    <location>
        <begin position="1"/>
        <end position="19"/>
    </location>
</feature>
<evidence type="ECO:0000313" key="2">
    <source>
        <dbReference type="EMBL" id="SDI40392.1"/>
    </source>
</evidence>
<keyword evidence="1" id="KW-0732">Signal</keyword>
<protein>
    <recommendedName>
        <fullName evidence="4">DUF4403 family protein</fullName>
    </recommendedName>
</protein>
<sequence>MKKYIISCVLLFTIAKSFAQNSAIFKIKYKSLHKYHVKMVTDLKMEMDAVGDEASIAEIKKNTKLPATITGHNGHDLDLVTGKLNSDNSFPFTMTFWGMPSVMNFNGKQIETPDPLKDRIFYGTGSPEGKIHIDSVSGKNTDEKIKSAVTAIINNISNKLQFPDKPMKIGETFTQEIPMAMPVPGFTNMQMNIKLVYKLISVNNDIANFDIDQSMAMDLKTTTNGAEVTISGNGKGSGKLVYSIKQNYMSSMVSNINFNLSMIMEGITFKANASANASYLAVVNEL</sequence>
<evidence type="ECO:0000256" key="1">
    <source>
        <dbReference type="SAM" id="SignalP"/>
    </source>
</evidence>
<proteinExistence type="predicted"/>
<dbReference type="AlphaFoldDB" id="A0A1G8KAE3"/>
<gene>
    <name evidence="2" type="ORF">SAMN05192573_12045</name>
</gene>
<dbReference type="RefSeq" id="WP_091174818.1">
    <property type="nucleotide sequence ID" value="NZ_FNCG01000020.1"/>
</dbReference>
<feature type="chain" id="PRO_5011546292" description="DUF4403 family protein" evidence="1">
    <location>
        <begin position="20"/>
        <end position="286"/>
    </location>
</feature>
<dbReference type="Pfam" id="PF19777">
    <property type="entry name" value="DUF6263"/>
    <property type="match status" value="1"/>
</dbReference>
<keyword evidence="3" id="KW-1185">Reference proteome</keyword>
<evidence type="ECO:0008006" key="4">
    <source>
        <dbReference type="Google" id="ProtNLM"/>
    </source>
</evidence>
<organism evidence="2 3">
    <name type="scientific">Mucilaginibacter gossypii</name>
    <dbReference type="NCBI Taxonomy" id="551996"/>
    <lineage>
        <taxon>Bacteria</taxon>
        <taxon>Pseudomonadati</taxon>
        <taxon>Bacteroidota</taxon>
        <taxon>Sphingobacteriia</taxon>
        <taxon>Sphingobacteriales</taxon>
        <taxon>Sphingobacteriaceae</taxon>
        <taxon>Mucilaginibacter</taxon>
    </lineage>
</organism>
<dbReference type="Proteomes" id="UP000199705">
    <property type="component" value="Unassembled WGS sequence"/>
</dbReference>
<evidence type="ECO:0000313" key="3">
    <source>
        <dbReference type="Proteomes" id="UP000199705"/>
    </source>
</evidence>
<accession>A0A1G8KAE3</accession>
<name>A0A1G8KAE3_9SPHI</name>
<dbReference type="STRING" id="551996.SAMN05192573_12045"/>
<dbReference type="InterPro" id="IPR046230">
    <property type="entry name" value="DUF6263"/>
</dbReference>
<dbReference type="EMBL" id="FNCG01000020">
    <property type="protein sequence ID" value="SDI40392.1"/>
    <property type="molecule type" value="Genomic_DNA"/>
</dbReference>